<dbReference type="Gene3D" id="3.40.190.10">
    <property type="entry name" value="Periplasmic binding protein-like II"/>
    <property type="match status" value="1"/>
</dbReference>
<dbReference type="AlphaFoldDB" id="A0AAV4UMF5"/>
<accession>A0AAV4UMF5</accession>
<evidence type="ECO:0000313" key="2">
    <source>
        <dbReference type="Proteomes" id="UP001054945"/>
    </source>
</evidence>
<name>A0AAV4UMF5_CAEEX</name>
<dbReference type="EMBL" id="BPLR01013126">
    <property type="protein sequence ID" value="GIY58938.1"/>
    <property type="molecule type" value="Genomic_DNA"/>
</dbReference>
<keyword evidence="2" id="KW-1185">Reference proteome</keyword>
<gene>
    <name evidence="1" type="ORF">CEXT_787281</name>
</gene>
<evidence type="ECO:0000313" key="1">
    <source>
        <dbReference type="EMBL" id="GIY58938.1"/>
    </source>
</evidence>
<dbReference type="SUPFAM" id="SSF53850">
    <property type="entry name" value="Periplasmic binding protein-like II"/>
    <property type="match status" value="1"/>
</dbReference>
<proteinExistence type="predicted"/>
<evidence type="ECO:0008006" key="3">
    <source>
        <dbReference type="Google" id="ProtNLM"/>
    </source>
</evidence>
<organism evidence="1 2">
    <name type="scientific">Caerostris extrusa</name>
    <name type="common">Bark spider</name>
    <name type="synonym">Caerostris bankana</name>
    <dbReference type="NCBI Taxonomy" id="172846"/>
    <lineage>
        <taxon>Eukaryota</taxon>
        <taxon>Metazoa</taxon>
        <taxon>Ecdysozoa</taxon>
        <taxon>Arthropoda</taxon>
        <taxon>Chelicerata</taxon>
        <taxon>Arachnida</taxon>
        <taxon>Araneae</taxon>
        <taxon>Araneomorphae</taxon>
        <taxon>Entelegynae</taxon>
        <taxon>Araneoidea</taxon>
        <taxon>Araneidae</taxon>
        <taxon>Caerostris</taxon>
    </lineage>
</organism>
<dbReference type="Proteomes" id="UP001054945">
    <property type="component" value="Unassembled WGS sequence"/>
</dbReference>
<sequence>MVGMILRNETDIALGDLTISEKRFQVIDFIPFAVESTSFVTKIHKQIVLKPTSFPDTYIIGRLFIYATSGFTIESARDKLLMEAGYPWFLHRSATQRFFYLP</sequence>
<protein>
    <recommendedName>
        <fullName evidence="3">Solute-binding protein family 3/N-terminal domain-containing protein</fullName>
    </recommendedName>
</protein>
<comment type="caution">
    <text evidence="1">The sequence shown here is derived from an EMBL/GenBank/DDBJ whole genome shotgun (WGS) entry which is preliminary data.</text>
</comment>
<reference evidence="1 2" key="1">
    <citation type="submission" date="2021-06" db="EMBL/GenBank/DDBJ databases">
        <title>Caerostris extrusa draft genome.</title>
        <authorList>
            <person name="Kono N."/>
            <person name="Arakawa K."/>
        </authorList>
    </citation>
    <scope>NUCLEOTIDE SEQUENCE [LARGE SCALE GENOMIC DNA]</scope>
</reference>